<name>A0A1J5QZ50_9ZZZZ</name>
<proteinExistence type="predicted"/>
<dbReference type="EMBL" id="MLJW01000575">
    <property type="protein sequence ID" value="OIQ85004.1"/>
    <property type="molecule type" value="Genomic_DNA"/>
</dbReference>
<feature type="region of interest" description="Disordered" evidence="1">
    <location>
        <begin position="1"/>
        <end position="26"/>
    </location>
</feature>
<dbReference type="InterPro" id="IPR003593">
    <property type="entry name" value="AAA+_ATPase"/>
</dbReference>
<dbReference type="SMART" id="SM00382">
    <property type="entry name" value="AAA"/>
    <property type="match status" value="1"/>
</dbReference>
<dbReference type="GO" id="GO:0000502">
    <property type="term" value="C:proteasome complex"/>
    <property type="evidence" value="ECO:0007669"/>
    <property type="project" value="UniProtKB-KW"/>
</dbReference>
<dbReference type="InterPro" id="IPR036390">
    <property type="entry name" value="WH_DNA-bd_sf"/>
</dbReference>
<keyword evidence="3" id="KW-0647">Proteasome</keyword>
<dbReference type="SUPFAM" id="SSF52540">
    <property type="entry name" value="P-loop containing nucleoside triphosphate hydrolases"/>
    <property type="match status" value="1"/>
</dbReference>
<gene>
    <name evidence="3" type="primary">mpa_2</name>
    <name evidence="3" type="ORF">GALL_331570</name>
</gene>
<evidence type="ECO:0000259" key="2">
    <source>
        <dbReference type="SMART" id="SM00382"/>
    </source>
</evidence>
<feature type="domain" description="AAA+ ATPase" evidence="2">
    <location>
        <begin position="163"/>
        <end position="353"/>
    </location>
</feature>
<dbReference type="SUPFAM" id="SSF46785">
    <property type="entry name" value="Winged helix' DNA-binding domain"/>
    <property type="match status" value="1"/>
</dbReference>
<evidence type="ECO:0000256" key="1">
    <source>
        <dbReference type="SAM" id="MobiDB-lite"/>
    </source>
</evidence>
<reference evidence="3" key="1">
    <citation type="submission" date="2016-10" db="EMBL/GenBank/DDBJ databases">
        <title>Sequence of Gallionella enrichment culture.</title>
        <authorList>
            <person name="Poehlein A."/>
            <person name="Muehling M."/>
            <person name="Daniel R."/>
        </authorList>
    </citation>
    <scope>NUCLEOTIDE SEQUENCE</scope>
</reference>
<sequence>MSEPLASTAREAASNPVPPAPSRLRDAGVPESVLEDLLVKVLYLRGRLRMSELADHLCLPPPLLETLLTRLRAERLCEMTRRGVNDATAVYALVDAGRTRALELMQRSRWAGAAPVSLDDYVARVRAQSIRDMRVTRDTVERAFRGEIVHPQLLERFGAAMNSGRSIFVYGPPGSGKTYIAERLAGLLGGEVAVPHAVLVDGEIVAVFDRLVHDEIDAEPGGGLDQGEPLDRRWVRCRRPVVRTGAELTLAMVDLQFDAKTRYYQAPPQVKANNGLFVVDDLGRQLVPAQDLMNRWIVPLDRGIDHLALHTGTQFLLPFDVLVVFSSNLMPSDLADPAFLRRLGYKIEVGPIDATDYRRIFEQACAQAAIDFDEAAFATVLRRHAAEGRPLLACVPRDLIEQVRDRARFRAQRATLDDEALDWAWTNYFARH</sequence>
<comment type="caution">
    <text evidence="3">The sequence shown here is derived from an EMBL/GenBank/DDBJ whole genome shotgun (WGS) entry which is preliminary data.</text>
</comment>
<evidence type="ECO:0000313" key="3">
    <source>
        <dbReference type="EMBL" id="OIQ85004.1"/>
    </source>
</evidence>
<organism evidence="3">
    <name type="scientific">mine drainage metagenome</name>
    <dbReference type="NCBI Taxonomy" id="410659"/>
    <lineage>
        <taxon>unclassified sequences</taxon>
        <taxon>metagenomes</taxon>
        <taxon>ecological metagenomes</taxon>
    </lineage>
</organism>
<accession>A0A1J5QZ50</accession>
<dbReference type="Gene3D" id="3.40.50.300">
    <property type="entry name" value="P-loop containing nucleotide triphosphate hydrolases"/>
    <property type="match status" value="1"/>
</dbReference>
<dbReference type="InterPro" id="IPR027417">
    <property type="entry name" value="P-loop_NTPase"/>
</dbReference>
<protein>
    <submittedName>
        <fullName evidence="3">Proteasome-associated ATPase</fullName>
    </submittedName>
</protein>
<dbReference type="AlphaFoldDB" id="A0A1J5QZ50"/>